<reference evidence="2" key="2">
    <citation type="journal article" date="2022" name="Microbiol. Resour. Announc.">
        <title>Metagenome Sequencing to Explore Phylogenomics of Terrestrial Cyanobacteria.</title>
        <authorList>
            <person name="Ward R.D."/>
            <person name="Stajich J.E."/>
            <person name="Johansen J.R."/>
            <person name="Huntemann M."/>
            <person name="Clum A."/>
            <person name="Foster B."/>
            <person name="Foster B."/>
            <person name="Roux S."/>
            <person name="Palaniappan K."/>
            <person name="Varghese N."/>
            <person name="Mukherjee S."/>
            <person name="Reddy T.B.K."/>
            <person name="Daum C."/>
            <person name="Copeland A."/>
            <person name="Chen I.A."/>
            <person name="Ivanova N.N."/>
            <person name="Kyrpides N.C."/>
            <person name="Shapiro N."/>
            <person name="Eloe-Fadrosh E.A."/>
            <person name="Pietrasiak N."/>
        </authorList>
    </citation>
    <scope>NUCLEOTIDE SEQUENCE</scope>
    <source>
        <strain evidence="2">GSE-NOS-MK-12-04C</strain>
    </source>
</reference>
<dbReference type="Proteomes" id="UP000729701">
    <property type="component" value="Unassembled WGS sequence"/>
</dbReference>
<sequence length="205" mass="21533">MKKIFSTLIASSVLAASVAVLSAPAHAVGFRSCISGTYNIADNVTGTSDCQISNDFNQDFLNTNPSTVNQAGFFGLTDWEFGGKIGVNSGYVGAGTGQSGTWNISSVIQSSWDNVMLVFKSGQGTNLVGYKLTDGVTSGNWSSVFEKAAFNFNGNGTKDVSHISVYYNLGKKPPVTSVPEPATIVALSLVGGSILVSRRRNKQSV</sequence>
<evidence type="ECO:0000256" key="1">
    <source>
        <dbReference type="SAM" id="SignalP"/>
    </source>
</evidence>
<reference evidence="2" key="1">
    <citation type="submission" date="2021-05" db="EMBL/GenBank/DDBJ databases">
        <authorList>
            <person name="Pietrasiak N."/>
            <person name="Ward R."/>
            <person name="Stajich J.E."/>
            <person name="Kurbessoian T."/>
        </authorList>
    </citation>
    <scope>NUCLEOTIDE SEQUENCE</scope>
    <source>
        <strain evidence="2">GSE-NOS-MK-12-04C</strain>
    </source>
</reference>
<gene>
    <name evidence="2" type="ORF">KME60_15840</name>
</gene>
<dbReference type="AlphaFoldDB" id="A0A951QQF8"/>
<feature type="chain" id="PRO_5037670393" evidence="1">
    <location>
        <begin position="28"/>
        <end position="205"/>
    </location>
</feature>
<comment type="caution">
    <text evidence="2">The sequence shown here is derived from an EMBL/GenBank/DDBJ whole genome shotgun (WGS) entry which is preliminary data.</text>
</comment>
<dbReference type="EMBL" id="JAHHGZ010000015">
    <property type="protein sequence ID" value="MBW4668845.1"/>
    <property type="molecule type" value="Genomic_DNA"/>
</dbReference>
<feature type="signal peptide" evidence="1">
    <location>
        <begin position="1"/>
        <end position="27"/>
    </location>
</feature>
<proteinExistence type="predicted"/>
<evidence type="ECO:0000313" key="2">
    <source>
        <dbReference type="EMBL" id="MBW4668845.1"/>
    </source>
</evidence>
<keyword evidence="1" id="KW-0732">Signal</keyword>
<organism evidence="2 3">
    <name type="scientific">Cyanomargarita calcarea GSE-NOS-MK-12-04C</name>
    <dbReference type="NCBI Taxonomy" id="2839659"/>
    <lineage>
        <taxon>Bacteria</taxon>
        <taxon>Bacillati</taxon>
        <taxon>Cyanobacteriota</taxon>
        <taxon>Cyanophyceae</taxon>
        <taxon>Nostocales</taxon>
        <taxon>Cyanomargaritaceae</taxon>
        <taxon>Cyanomargarita</taxon>
    </lineage>
</organism>
<dbReference type="InterPro" id="IPR013424">
    <property type="entry name" value="Ice-binding_C"/>
</dbReference>
<dbReference type="NCBIfam" id="TIGR02595">
    <property type="entry name" value="PEP_CTERM"/>
    <property type="match status" value="1"/>
</dbReference>
<name>A0A951QQF8_9CYAN</name>
<protein>
    <submittedName>
        <fullName evidence="2">PEP-CTERM sorting domain-containing protein</fullName>
    </submittedName>
</protein>
<evidence type="ECO:0000313" key="3">
    <source>
        <dbReference type="Proteomes" id="UP000729701"/>
    </source>
</evidence>
<accession>A0A951QQF8</accession>